<accession>A0AC34R0F0</accession>
<protein>
    <submittedName>
        <fullName evidence="2">CUE domain-containing protein</fullName>
    </submittedName>
</protein>
<evidence type="ECO:0000313" key="1">
    <source>
        <dbReference type="Proteomes" id="UP000887576"/>
    </source>
</evidence>
<dbReference type="WBParaSite" id="JU765_v2.g2247.t1">
    <property type="protein sequence ID" value="JU765_v2.g2247.t1"/>
    <property type="gene ID" value="JU765_v2.g2247"/>
</dbReference>
<name>A0AC34R0F0_9BILA</name>
<evidence type="ECO:0000313" key="2">
    <source>
        <dbReference type="WBParaSite" id="JU765_v2.g2247.t1"/>
    </source>
</evidence>
<dbReference type="Proteomes" id="UP000887576">
    <property type="component" value="Unplaced"/>
</dbReference>
<sequence length="132" mass="15179">MAWYQVVFRHLANLPAMINWNPPVNQVVPPVNMPLPNAQNNFDPETIGTLEEMFPQIDIRKVLQIYHGQFYLERVSEFIINNEQTMPKKAESLKRKADTTLEATMNSISEDDPEEGTKVLDIVLKKLAAHFD</sequence>
<reference evidence="2" key="1">
    <citation type="submission" date="2022-11" db="UniProtKB">
        <authorList>
            <consortium name="WormBaseParasite"/>
        </authorList>
    </citation>
    <scope>IDENTIFICATION</scope>
</reference>
<proteinExistence type="predicted"/>
<organism evidence="1 2">
    <name type="scientific">Panagrolaimus sp. JU765</name>
    <dbReference type="NCBI Taxonomy" id="591449"/>
    <lineage>
        <taxon>Eukaryota</taxon>
        <taxon>Metazoa</taxon>
        <taxon>Ecdysozoa</taxon>
        <taxon>Nematoda</taxon>
        <taxon>Chromadorea</taxon>
        <taxon>Rhabditida</taxon>
        <taxon>Tylenchina</taxon>
        <taxon>Panagrolaimomorpha</taxon>
        <taxon>Panagrolaimoidea</taxon>
        <taxon>Panagrolaimidae</taxon>
        <taxon>Panagrolaimus</taxon>
    </lineage>
</organism>